<organism evidence="1 2">
    <name type="scientific">Panagrolaimus sp. JU765</name>
    <dbReference type="NCBI Taxonomy" id="591449"/>
    <lineage>
        <taxon>Eukaryota</taxon>
        <taxon>Metazoa</taxon>
        <taxon>Ecdysozoa</taxon>
        <taxon>Nematoda</taxon>
        <taxon>Chromadorea</taxon>
        <taxon>Rhabditida</taxon>
        <taxon>Tylenchina</taxon>
        <taxon>Panagrolaimomorpha</taxon>
        <taxon>Panagrolaimoidea</taxon>
        <taxon>Panagrolaimidae</taxon>
        <taxon>Panagrolaimus</taxon>
    </lineage>
</organism>
<reference evidence="2" key="1">
    <citation type="submission" date="2022-11" db="UniProtKB">
        <authorList>
            <consortium name="WormBaseParasite"/>
        </authorList>
    </citation>
    <scope>IDENTIFICATION</scope>
</reference>
<evidence type="ECO:0000313" key="2">
    <source>
        <dbReference type="WBParaSite" id="JU765_v2.g3737.t1"/>
    </source>
</evidence>
<dbReference type="Proteomes" id="UP000887576">
    <property type="component" value="Unplaced"/>
</dbReference>
<evidence type="ECO:0000313" key="1">
    <source>
        <dbReference type="Proteomes" id="UP000887576"/>
    </source>
</evidence>
<protein>
    <submittedName>
        <fullName evidence="2">PH domain-containing protein</fullName>
    </submittedName>
</protein>
<sequence>MDQSQQSSSVRRPSKMVNERNVVGIKHSLSQSSNIGSNNIQKSILNQRNSVNTPPNDRNSSRRSSMRKKIPLPAFASHRGKVGDAGKKRKQAVTAVNQANPLRRPPISKPMDYEKFIIEKAAQLENDCHRDLLLFPRDDIAETEIFPEERTAIPSVKEEHLDSANWLFTKESLQLFSSPFQVISFNYSDYAGDFKRIDCPSVSALKFESDVLAEENAPLYGNQRSAEIIKEGYVTVYPTDSSFVDNFRSEKKRYCVVRSHENGMITVELQKQQYSPSNQPLIEIKHLESSNNKRGKAMIHVYSSIHPTTNEKPILVFKPENETEVTSWIIDINRYMKDKEDSISIGDSRDVSATTSLKTAPDSESIGSEGSGGSLRDANGCLIWRGKNAVGKALQPPVVDRKNLFSLYPDLEPLPSTKSQTSCLLQKTTTTTINRNLMNTTRDSLSFVSVNVEEKYQEKPIKVQIELKELKCKVQLNPGISEQIEPFFVKIFLFDVANGCRISEEYKASLIPETLQEI</sequence>
<name>A0AC34R638_9BILA</name>
<proteinExistence type="predicted"/>
<dbReference type="WBParaSite" id="JU765_v2.g3737.t1">
    <property type="protein sequence ID" value="JU765_v2.g3737.t1"/>
    <property type="gene ID" value="JU765_v2.g3737"/>
</dbReference>
<accession>A0AC34R638</accession>